<reference evidence="2" key="1">
    <citation type="journal article" date="2014" name="Int. J. Syst. Evol. Microbiol.">
        <title>Complete genome sequence of Corynebacterium casei LMG S-19264T (=DSM 44701T), isolated from a smear-ripened cheese.</title>
        <authorList>
            <consortium name="US DOE Joint Genome Institute (JGI-PGF)"/>
            <person name="Walter F."/>
            <person name="Albersmeier A."/>
            <person name="Kalinowski J."/>
            <person name="Ruckert C."/>
        </authorList>
    </citation>
    <scope>NUCLEOTIDE SEQUENCE</scope>
    <source>
        <strain evidence="2">JCM 11219</strain>
    </source>
</reference>
<reference evidence="2" key="2">
    <citation type="submission" date="2020-09" db="EMBL/GenBank/DDBJ databases">
        <authorList>
            <person name="Sun Q."/>
            <person name="Ohkuma M."/>
        </authorList>
    </citation>
    <scope>NUCLEOTIDE SEQUENCE</scope>
    <source>
        <strain evidence="2">JCM 11219</strain>
    </source>
</reference>
<dbReference type="Proteomes" id="UP000657075">
    <property type="component" value="Unassembled WGS sequence"/>
</dbReference>
<evidence type="ECO:0000313" key="1">
    <source>
        <dbReference type="EMBL" id="BDR90968.1"/>
    </source>
</evidence>
<keyword evidence="4" id="KW-1185">Reference proteome</keyword>
<accession>A0A830EK87</accession>
<dbReference type="Proteomes" id="UP001060771">
    <property type="component" value="Chromosome"/>
</dbReference>
<sequence length="127" mass="15477">MIDELIRKYGRYMGGIDYEKILNDLMSEEERLRLIEDRLIGIDTGQQLDREKIMNLERRRLILKYIDLKNQEAKTLELIKELKLRNYPRSEVTKAVRKLRGIRRQLRMIRRELKIRSTENPQTYQKT</sequence>
<reference evidence="1" key="4">
    <citation type="journal article" date="2023" name="Microbiol. Resour. Announc.">
        <title>Complete Genome Sequence of Vulcanisaeta souniana Strain IC-059, a Hyperthermophilic Archaeon Isolated from Hot Spring Water in Japan.</title>
        <authorList>
            <person name="Kato S."/>
            <person name="Itoh T."/>
            <person name="Wu L."/>
            <person name="Ma J."/>
            <person name="Ohkuma M."/>
        </authorList>
    </citation>
    <scope>NUCLEOTIDE SEQUENCE</scope>
    <source>
        <strain evidence="1">JCM 11219</strain>
    </source>
</reference>
<protein>
    <submittedName>
        <fullName evidence="2">Uncharacterized protein</fullName>
    </submittedName>
</protein>
<name>A0A830EK87_9CREN</name>
<evidence type="ECO:0000313" key="4">
    <source>
        <dbReference type="Proteomes" id="UP001060771"/>
    </source>
</evidence>
<dbReference type="OrthoDB" id="29124at2157"/>
<reference evidence="4" key="3">
    <citation type="submission" date="2022-09" db="EMBL/GenBank/DDBJ databases">
        <title>Complete genome sequence of Vulcanisaeta souniana.</title>
        <authorList>
            <person name="Kato S."/>
            <person name="Itoh T."/>
            <person name="Ohkuma M."/>
        </authorList>
    </citation>
    <scope>NUCLEOTIDE SEQUENCE [LARGE SCALE GENOMIC DNA]</scope>
    <source>
        <strain evidence="4">JCM 11219</strain>
    </source>
</reference>
<dbReference type="GeneID" id="76205611"/>
<dbReference type="EMBL" id="BMNM01000006">
    <property type="protein sequence ID" value="GGI79681.1"/>
    <property type="molecule type" value="Genomic_DNA"/>
</dbReference>
<proteinExistence type="predicted"/>
<organism evidence="2 3">
    <name type="scientific">Vulcanisaeta souniana JCM 11219</name>
    <dbReference type="NCBI Taxonomy" id="1293586"/>
    <lineage>
        <taxon>Archaea</taxon>
        <taxon>Thermoproteota</taxon>
        <taxon>Thermoprotei</taxon>
        <taxon>Thermoproteales</taxon>
        <taxon>Thermoproteaceae</taxon>
        <taxon>Vulcanisaeta</taxon>
    </lineage>
</organism>
<gene>
    <name evidence="2" type="ORF">GCM10007112_15770</name>
    <name evidence="1" type="ORF">Vsou_00610</name>
</gene>
<evidence type="ECO:0000313" key="3">
    <source>
        <dbReference type="Proteomes" id="UP000657075"/>
    </source>
</evidence>
<dbReference type="RefSeq" id="WP_054843716.1">
    <property type="nucleotide sequence ID" value="NZ_AP026830.1"/>
</dbReference>
<dbReference type="EMBL" id="AP026830">
    <property type="protein sequence ID" value="BDR90968.1"/>
    <property type="molecule type" value="Genomic_DNA"/>
</dbReference>
<evidence type="ECO:0000313" key="2">
    <source>
        <dbReference type="EMBL" id="GGI79681.1"/>
    </source>
</evidence>
<dbReference type="AlphaFoldDB" id="A0A830EK87"/>